<accession>A0A1L7N9L2</accession>
<proteinExistence type="predicted"/>
<evidence type="ECO:0000313" key="2">
    <source>
        <dbReference type="Proteomes" id="UP000218731"/>
    </source>
</evidence>
<dbReference type="RefSeq" id="WP_102668022.1">
    <property type="nucleotide sequence ID" value="NZ_AP015029.1"/>
</dbReference>
<organism evidence="1 2">
    <name type="scientific">Pseudomonas putida</name>
    <name type="common">Arthrobacter siderocapsulatus</name>
    <dbReference type="NCBI Taxonomy" id="303"/>
    <lineage>
        <taxon>Bacteria</taxon>
        <taxon>Pseudomonadati</taxon>
        <taxon>Pseudomonadota</taxon>
        <taxon>Gammaproteobacteria</taxon>
        <taxon>Pseudomonadales</taxon>
        <taxon>Pseudomonadaceae</taxon>
        <taxon>Pseudomonas</taxon>
    </lineage>
</organism>
<evidence type="ECO:0000313" key="1">
    <source>
        <dbReference type="EMBL" id="BAW22159.1"/>
    </source>
</evidence>
<name>A0A1L7N9L2_PSEPU</name>
<dbReference type="EMBL" id="AP015029">
    <property type="protein sequence ID" value="BAW22159.1"/>
    <property type="molecule type" value="Genomic_DNA"/>
</dbReference>
<dbReference type="Proteomes" id="UP000218731">
    <property type="component" value="Chromosome 1"/>
</dbReference>
<sequence length="835" mass="91927">MKNKETLEEFVTYLKNKPSTYGYDAILAYDRFRANRLLLQEYIDRFDNNSYFEPLSFTTTITPGAQWEAVVDHTLDVPRLSFENSSIAHSRADLTMRITAGKQLTLTRSIGAKVKKLIRVKEADSLDGPALHVRISLDASPGSVSQAGTVSLDLQKAEHFYLSFADTDEENLIGGQRYKVIFDSWEPAKRIFVLTEMPMKDSDFLQPEKFWVRTHAAPLAKVRASDQYGEGEVLLFVTMKGSNNSDAGIPADDENMHYLLPDAATPYTMNLLLGNKFLIKRLVSFGFERLERVIEPFKATYTGGEGETFVTGIQATAGLLSIPVEGDTDVLEIIEFPQGLLLNFSSSSDEDDFTNFKVKASDETLDFEWFGLAKAPATFKVRSGSQQTRSGMVSYRWEYKASYAFHLETAGDNVGQLTLKLRAKPSLRSKMWPDQALAANAGHPFALELFINFGEQALAEHLEKTIETIVGVATEIDAFRLNGLLFRSGKESAQPSVVRFPGDLTLPGYLAPARTEFEIEPNETLVEAGGKRTFETTLGAGASVTWSVANLPGDEGEDCGSFTSNEYTAPAASAVLRSGKKVIVTATRGTSYSKALVSITSRSIAVAPMVMQAAAGGKFKLSAATLDGEKVTFTLPSDAKGSLQEDPQPDPSVQQSMLYVAPVGGLQQGTRKSDEWRRLRATAAWRIEDDLAEVLAIDTVNVSRESGNGQEQIPVLLPLRNETNWFTHHVEGNGIRLKFWGSGKGNDYEVPAEDTTWYLVLGNGTFEDGLYTPIANDGQPLSRYAVVAAIEDNRTFWLWTYAILPIPFLTPELLVEKLTAQDEDAALPGGSDNEK</sequence>
<reference evidence="1 2" key="1">
    <citation type="submission" date="2015-11" db="EMBL/GenBank/DDBJ databases">
        <title>Complete genome sequencing of a biphenyl-degrading bacterium, Pseudomonas putida KF715 (=NBRC110667).</title>
        <authorList>
            <person name="Suenaga H."/>
            <person name="Fujihara N."/>
            <person name="Watanabe T."/>
            <person name="Hirose J."/>
            <person name="Kimura N."/>
            <person name="Yamazoe A."/>
            <person name="Hosoyama A."/>
            <person name="Shimodaira J."/>
            <person name="Furukawa K."/>
        </authorList>
    </citation>
    <scope>NUCLEOTIDE SEQUENCE [LARGE SCALE GENOMIC DNA]</scope>
    <source>
        <strain evidence="1 2">KF715</strain>
    </source>
</reference>
<gene>
    <name evidence="1" type="ORF">KF715C_ch15860</name>
</gene>
<dbReference type="AlphaFoldDB" id="A0A1L7N9L2"/>
<protein>
    <submittedName>
        <fullName evidence="1">Uncharacterized protein</fullName>
    </submittedName>
</protein>